<dbReference type="InterPro" id="IPR003879">
    <property type="entry name" value="Butyrophylin_SPRY"/>
</dbReference>
<dbReference type="SUPFAM" id="SSF57845">
    <property type="entry name" value="B-box zinc-binding domain"/>
    <property type="match status" value="1"/>
</dbReference>
<evidence type="ECO:0000256" key="2">
    <source>
        <dbReference type="ARBA" id="ARBA00022771"/>
    </source>
</evidence>
<evidence type="ECO:0000259" key="7">
    <source>
        <dbReference type="PROSITE" id="PS50188"/>
    </source>
</evidence>
<dbReference type="SMART" id="SM00336">
    <property type="entry name" value="BBOX"/>
    <property type="match status" value="1"/>
</dbReference>
<keyword evidence="8" id="KW-1185">Reference proteome</keyword>
<evidence type="ECO:0000313" key="9">
    <source>
        <dbReference type="RefSeq" id="XP_014009102.1"/>
    </source>
</evidence>
<dbReference type="InterPro" id="IPR017907">
    <property type="entry name" value="Znf_RING_CS"/>
</dbReference>
<feature type="domain" description="RING-type" evidence="5">
    <location>
        <begin position="14"/>
        <end position="54"/>
    </location>
</feature>
<organism evidence="8 9">
    <name type="scientific">Salmo salar</name>
    <name type="common">Atlantic salmon</name>
    <dbReference type="NCBI Taxonomy" id="8030"/>
    <lineage>
        <taxon>Eukaryota</taxon>
        <taxon>Metazoa</taxon>
        <taxon>Chordata</taxon>
        <taxon>Craniata</taxon>
        <taxon>Vertebrata</taxon>
        <taxon>Euteleostomi</taxon>
        <taxon>Actinopterygii</taxon>
        <taxon>Neopterygii</taxon>
        <taxon>Teleostei</taxon>
        <taxon>Protacanthopterygii</taxon>
        <taxon>Salmoniformes</taxon>
        <taxon>Salmonidae</taxon>
        <taxon>Salmoninae</taxon>
        <taxon>Salmo</taxon>
    </lineage>
</organism>
<gene>
    <name evidence="9" type="primary">LOC106576442</name>
</gene>
<dbReference type="AlphaFoldDB" id="A0A1S3N114"/>
<dbReference type="PROSITE" id="PS50119">
    <property type="entry name" value="ZF_BBOX"/>
    <property type="match status" value="1"/>
</dbReference>
<dbReference type="GO" id="GO:0008270">
    <property type="term" value="F:zinc ion binding"/>
    <property type="evidence" value="ECO:0007669"/>
    <property type="project" value="UniProtKB-KW"/>
</dbReference>
<dbReference type="InterPro" id="IPR001841">
    <property type="entry name" value="Znf_RING"/>
</dbReference>
<dbReference type="RefSeq" id="XP_014009102.1">
    <property type="nucleotide sequence ID" value="XM_014153627.2"/>
</dbReference>
<accession>A0A1S3N114</accession>
<evidence type="ECO:0000259" key="5">
    <source>
        <dbReference type="PROSITE" id="PS50089"/>
    </source>
</evidence>
<dbReference type="SMART" id="SM00449">
    <property type="entry name" value="SPRY"/>
    <property type="match status" value="1"/>
</dbReference>
<evidence type="ECO:0000256" key="4">
    <source>
        <dbReference type="PROSITE-ProRule" id="PRU00024"/>
    </source>
</evidence>
<dbReference type="InterPro" id="IPR003877">
    <property type="entry name" value="SPRY_dom"/>
</dbReference>
<evidence type="ECO:0000256" key="1">
    <source>
        <dbReference type="ARBA" id="ARBA00022723"/>
    </source>
</evidence>
<dbReference type="SUPFAM" id="SSF57850">
    <property type="entry name" value="RING/U-box"/>
    <property type="match status" value="1"/>
</dbReference>
<proteinExistence type="predicted"/>
<dbReference type="SMART" id="SM00589">
    <property type="entry name" value="PRY"/>
    <property type="match status" value="1"/>
</dbReference>
<dbReference type="Pfam" id="PF00622">
    <property type="entry name" value="SPRY"/>
    <property type="match status" value="1"/>
</dbReference>
<protein>
    <submittedName>
        <fullName evidence="9">Zinc-binding protein A33</fullName>
    </submittedName>
</protein>
<dbReference type="PROSITE" id="PS50089">
    <property type="entry name" value="ZF_RING_2"/>
    <property type="match status" value="1"/>
</dbReference>
<dbReference type="CDD" id="cd12893">
    <property type="entry name" value="SPRY_PRY_TRIM35"/>
    <property type="match status" value="1"/>
</dbReference>
<evidence type="ECO:0000313" key="8">
    <source>
        <dbReference type="Proteomes" id="UP001652741"/>
    </source>
</evidence>
<dbReference type="Gene3D" id="3.30.160.60">
    <property type="entry name" value="Classic Zinc Finger"/>
    <property type="match status" value="1"/>
</dbReference>
<dbReference type="PaxDb" id="8030-ENSSSAP00000017477"/>
<dbReference type="STRING" id="8030.ENSSSAP00000017477"/>
<dbReference type="InterPro" id="IPR013083">
    <property type="entry name" value="Znf_RING/FYVE/PHD"/>
</dbReference>
<dbReference type="GeneID" id="106576442"/>
<dbReference type="Bgee" id="ENSSSAG00000008332">
    <property type="expression patterns" value="Expressed in midgut and 11 other cell types or tissues"/>
</dbReference>
<dbReference type="InterPro" id="IPR006574">
    <property type="entry name" value="PRY"/>
</dbReference>
<dbReference type="Pfam" id="PF13445">
    <property type="entry name" value="zf-RING_UBOX"/>
    <property type="match status" value="1"/>
</dbReference>
<feature type="domain" description="B30.2/SPRY" evidence="7">
    <location>
        <begin position="273"/>
        <end position="463"/>
    </location>
</feature>
<dbReference type="InterPro" id="IPR050143">
    <property type="entry name" value="TRIM/RBCC"/>
</dbReference>
<dbReference type="SMART" id="SM00184">
    <property type="entry name" value="RING"/>
    <property type="match status" value="1"/>
</dbReference>
<keyword evidence="1" id="KW-0479">Metal-binding</keyword>
<dbReference type="Gene3D" id="3.30.40.10">
    <property type="entry name" value="Zinc/RING finger domain, C3HC4 (zinc finger)"/>
    <property type="match status" value="1"/>
</dbReference>
<dbReference type="InterPro" id="IPR001870">
    <property type="entry name" value="B30.2/SPRY"/>
</dbReference>
<dbReference type="OrthoDB" id="9049620at2759"/>
<keyword evidence="3" id="KW-0862">Zinc</keyword>
<evidence type="ECO:0000256" key="3">
    <source>
        <dbReference type="ARBA" id="ARBA00022833"/>
    </source>
</evidence>
<dbReference type="Pfam" id="PF00643">
    <property type="entry name" value="zf-B_box"/>
    <property type="match status" value="1"/>
</dbReference>
<dbReference type="InterPro" id="IPR043136">
    <property type="entry name" value="B30.2/SPRY_sf"/>
</dbReference>
<name>A0A1S3N114_SALSA</name>
<dbReference type="InterPro" id="IPR027370">
    <property type="entry name" value="Znf-RING_euk"/>
</dbReference>
<sequence>MEASLSLLEEHLSCPVCCDIFSNPVVLKCSHSFCEECLQKCWKDMEIFLCPVCRKECSSEEPSQSLALKSLCESFQRGNEKEKGSQDICHLHGETLKLFCLNDKQPICVVCHTSKKHKGHDCCPIEEAVTELKSEIKAPLQNKLKKMTSAKLDNENWAEHLMVQAQLGEEQIRRVFKKFYQFIEEEEAARIAALKKEQQLKYKVMRERTETLTKNISMLSETIGFIKKDMETDDITFLQNYEAILIRANCTPPDTAANAEMGPGAFIDMAKHVGCLTFKVWNSLIKIVDYNPVTMDPNTVSTKLILTDDLTTVTCCEEKQNLPDNPERFHVGVLGSESFNKGKHFWDVEVGDSDNWSLGVAKESILRKKLVKLDPQSGLWTIRYISGKYKAGVKSSTEIKLDERPRVIRVCLDCDNGVVTFCDPIKSTTLYTFKDTLTEKLFPYFSIGSLKSPLRLCKRPLTKVTVN</sequence>
<dbReference type="PRINTS" id="PR01407">
    <property type="entry name" value="BUTYPHLNCDUF"/>
</dbReference>
<dbReference type="InterPro" id="IPR013320">
    <property type="entry name" value="ConA-like_dom_sf"/>
</dbReference>
<dbReference type="KEGG" id="sasa:106576442"/>
<feature type="domain" description="B box-type" evidence="6">
    <location>
        <begin position="84"/>
        <end position="125"/>
    </location>
</feature>
<dbReference type="SUPFAM" id="SSF49899">
    <property type="entry name" value="Concanavalin A-like lectins/glucanases"/>
    <property type="match status" value="1"/>
</dbReference>
<dbReference type="Gene3D" id="2.60.120.920">
    <property type="match status" value="1"/>
</dbReference>
<dbReference type="Proteomes" id="UP001652741">
    <property type="component" value="Chromosome ssa17"/>
</dbReference>
<dbReference type="PANTHER" id="PTHR24103">
    <property type="entry name" value="E3 UBIQUITIN-PROTEIN LIGASE TRIM"/>
    <property type="match status" value="1"/>
</dbReference>
<dbReference type="PROSITE" id="PS00518">
    <property type="entry name" value="ZF_RING_1"/>
    <property type="match status" value="1"/>
</dbReference>
<keyword evidence="2 4" id="KW-0863">Zinc-finger</keyword>
<reference evidence="9" key="1">
    <citation type="submission" date="2025-08" db="UniProtKB">
        <authorList>
            <consortium name="RefSeq"/>
        </authorList>
    </citation>
    <scope>IDENTIFICATION</scope>
</reference>
<dbReference type="Pfam" id="PF13765">
    <property type="entry name" value="PRY"/>
    <property type="match status" value="1"/>
</dbReference>
<dbReference type="PROSITE" id="PS50188">
    <property type="entry name" value="B302_SPRY"/>
    <property type="match status" value="1"/>
</dbReference>
<evidence type="ECO:0000259" key="6">
    <source>
        <dbReference type="PROSITE" id="PS50119"/>
    </source>
</evidence>
<dbReference type="OMA" id="ILIRANC"/>
<dbReference type="FunFam" id="2.60.120.920:FF:000004">
    <property type="entry name" value="Butyrophilin subfamily 1 member A1"/>
    <property type="match status" value="1"/>
</dbReference>
<dbReference type="InterPro" id="IPR000315">
    <property type="entry name" value="Znf_B-box"/>
</dbReference>